<dbReference type="Gene3D" id="3.30.70.141">
    <property type="entry name" value="Nucleoside diphosphate kinase-like domain"/>
    <property type="match status" value="1"/>
</dbReference>
<dbReference type="SUPFAM" id="SSF52833">
    <property type="entry name" value="Thioredoxin-like"/>
    <property type="match status" value="1"/>
</dbReference>
<feature type="region of interest" description="Disordered" evidence="1">
    <location>
        <begin position="148"/>
        <end position="177"/>
    </location>
</feature>
<keyword evidence="4" id="KW-1185">Reference proteome</keyword>
<feature type="compositionally biased region" description="Acidic residues" evidence="1">
    <location>
        <begin position="166"/>
        <end position="176"/>
    </location>
</feature>
<evidence type="ECO:0000313" key="3">
    <source>
        <dbReference type="EMBL" id="CAL4126194.1"/>
    </source>
</evidence>
<dbReference type="InterPro" id="IPR051766">
    <property type="entry name" value="TXND_domain-containing"/>
</dbReference>
<dbReference type="PANTHER" id="PTHR46135">
    <property type="entry name" value="NME/NM23 FAMILY MEMBER 8"/>
    <property type="match status" value="1"/>
</dbReference>
<dbReference type="InterPro" id="IPR013766">
    <property type="entry name" value="Thioredoxin_domain"/>
</dbReference>
<feature type="non-terminal residue" evidence="3">
    <location>
        <position position="493"/>
    </location>
</feature>
<dbReference type="PROSITE" id="PS51352">
    <property type="entry name" value="THIOREDOXIN_2"/>
    <property type="match status" value="1"/>
</dbReference>
<feature type="compositionally biased region" description="Acidic residues" evidence="1">
    <location>
        <begin position="148"/>
        <end position="159"/>
    </location>
</feature>
<dbReference type="SUPFAM" id="SSF54919">
    <property type="entry name" value="Nucleoside diphosphate kinase, NDK"/>
    <property type="match status" value="1"/>
</dbReference>
<dbReference type="EMBL" id="CAXKWB010024329">
    <property type="protein sequence ID" value="CAL4126194.1"/>
    <property type="molecule type" value="Genomic_DNA"/>
</dbReference>
<protein>
    <recommendedName>
        <fullName evidence="2">Thioredoxin domain-containing protein</fullName>
    </recommendedName>
</protein>
<dbReference type="PANTHER" id="PTHR46135:SF3">
    <property type="entry name" value="NME_NM23 FAMILY MEMBER 8"/>
    <property type="match status" value="1"/>
</dbReference>
<comment type="caution">
    <text evidence="3">The sequence shown here is derived from an EMBL/GenBank/DDBJ whole genome shotgun (WGS) entry which is preliminary data.</text>
</comment>
<dbReference type="InterPro" id="IPR036850">
    <property type="entry name" value="NDK-like_dom_sf"/>
</dbReference>
<gene>
    <name evidence="3" type="ORF">MNOR_LOCUS25459</name>
</gene>
<dbReference type="AlphaFoldDB" id="A0AAV2RMX1"/>
<reference evidence="3 4" key="1">
    <citation type="submission" date="2024-05" db="EMBL/GenBank/DDBJ databases">
        <authorList>
            <person name="Wallberg A."/>
        </authorList>
    </citation>
    <scope>NUCLEOTIDE SEQUENCE [LARGE SCALE GENOMIC DNA]</scope>
</reference>
<dbReference type="Pfam" id="PF00085">
    <property type="entry name" value="Thioredoxin"/>
    <property type="match status" value="1"/>
</dbReference>
<evidence type="ECO:0000256" key="1">
    <source>
        <dbReference type="SAM" id="MobiDB-lite"/>
    </source>
</evidence>
<accession>A0AAV2RMX1</accession>
<proteinExistence type="predicted"/>
<dbReference type="InterPro" id="IPR036249">
    <property type="entry name" value="Thioredoxin-like_sf"/>
</dbReference>
<dbReference type="PROSITE" id="PS00194">
    <property type="entry name" value="THIOREDOXIN_1"/>
    <property type="match status" value="1"/>
</dbReference>
<feature type="domain" description="Thioredoxin" evidence="2">
    <location>
        <begin position="1"/>
        <end position="125"/>
    </location>
</feature>
<name>A0AAV2RMX1_MEGNR</name>
<dbReference type="Gene3D" id="3.40.30.10">
    <property type="entry name" value="Glutaredoxin"/>
    <property type="match status" value="1"/>
</dbReference>
<dbReference type="InterPro" id="IPR017937">
    <property type="entry name" value="Thioredoxin_CS"/>
</dbReference>
<evidence type="ECO:0000259" key="2">
    <source>
        <dbReference type="PROSITE" id="PS51352"/>
    </source>
</evidence>
<feature type="compositionally biased region" description="Acidic residues" evidence="1">
    <location>
        <begin position="259"/>
        <end position="281"/>
    </location>
</feature>
<evidence type="ECO:0000313" key="4">
    <source>
        <dbReference type="Proteomes" id="UP001497623"/>
    </source>
</evidence>
<feature type="region of interest" description="Disordered" evidence="1">
    <location>
        <begin position="229"/>
        <end position="281"/>
    </location>
</feature>
<sequence>MADAAKAPAKKAERGDVPIVLPVGEDWPYICKSKGRGVIDVYSDWCGPCSSMMGHLRRIKLELGDEYLTLAIAKSDTIEVLEKFRGKAEPTWLLLGSGKPVGVVHGANGPLLLTTIRDLVKKEQLISKGKAERDVVLLESLVKPEEVLEPDEDLDDIEGEMANTDSDAEGEDEEEKELTKGILFIHPHIISTDRAEIFLSAVVGAGFEIIGHVQEEELNSEQLTELFDTTPKEEEGEEESGGGEAAVEGDQEGEKAEGDMEDNEDGQGEENGEEGEEEAANVDVEEDLEYWTEALSHGPLYLLLLKVEEGDLIEIWYNTLGPTDLETAREKEPESLVAQFGEEEQVLPAWMPKTRLLQEKLSKKFFPPPPGPDEPRLLILKDQDHVQVIEKMGSRGVKVMGHTQVTFTEEHLEVIKTPNNLEALTSVTGNARVVLLIPGKWIVETIEALISLLVIHYDLASPQHVQLLFLNKLQDQPFEPKATLKHSLEQARQ</sequence>
<dbReference type="Proteomes" id="UP001497623">
    <property type="component" value="Unassembled WGS sequence"/>
</dbReference>
<feature type="compositionally biased region" description="Acidic residues" evidence="1">
    <location>
        <begin position="234"/>
        <end position="251"/>
    </location>
</feature>
<organism evidence="3 4">
    <name type="scientific">Meganyctiphanes norvegica</name>
    <name type="common">Northern krill</name>
    <name type="synonym">Thysanopoda norvegica</name>
    <dbReference type="NCBI Taxonomy" id="48144"/>
    <lineage>
        <taxon>Eukaryota</taxon>
        <taxon>Metazoa</taxon>
        <taxon>Ecdysozoa</taxon>
        <taxon>Arthropoda</taxon>
        <taxon>Crustacea</taxon>
        <taxon>Multicrustacea</taxon>
        <taxon>Malacostraca</taxon>
        <taxon>Eumalacostraca</taxon>
        <taxon>Eucarida</taxon>
        <taxon>Euphausiacea</taxon>
        <taxon>Euphausiidae</taxon>
        <taxon>Meganyctiphanes</taxon>
    </lineage>
</organism>